<evidence type="ECO:0000256" key="5">
    <source>
        <dbReference type="ARBA" id="ARBA00022989"/>
    </source>
</evidence>
<keyword evidence="9" id="KW-0732">Signal</keyword>
<feature type="transmembrane region" description="Helical" evidence="8">
    <location>
        <begin position="176"/>
        <end position="197"/>
    </location>
</feature>
<dbReference type="InterPro" id="IPR001245">
    <property type="entry name" value="Ser-Thr/Tyr_kinase_cat_dom"/>
</dbReference>
<evidence type="ECO:0000259" key="10">
    <source>
        <dbReference type="PROSITE" id="PS50011"/>
    </source>
</evidence>
<dbReference type="SUPFAM" id="SSF56112">
    <property type="entry name" value="Protein kinase-like (PK-like)"/>
    <property type="match status" value="1"/>
</dbReference>
<feature type="domain" description="Protein kinase" evidence="10">
    <location>
        <begin position="277"/>
        <end position="547"/>
    </location>
</feature>
<dbReference type="GO" id="GO:0016020">
    <property type="term" value="C:membrane"/>
    <property type="evidence" value="ECO:0007669"/>
    <property type="project" value="UniProtKB-SubCell"/>
</dbReference>
<comment type="caution">
    <text evidence="11">The sequence shown here is derived from an EMBL/GenBank/DDBJ whole genome shotgun (WGS) entry which is preliminary data.</text>
</comment>
<evidence type="ECO:0000256" key="8">
    <source>
        <dbReference type="SAM" id="Phobius"/>
    </source>
</evidence>
<dbReference type="FunFam" id="3.30.200.20:FF:000371">
    <property type="entry name" value="Protein NSP-INTERACTING KINASE 2"/>
    <property type="match status" value="1"/>
</dbReference>
<accession>A0AAD6J969</accession>
<evidence type="ECO:0000256" key="2">
    <source>
        <dbReference type="ARBA" id="ARBA00022614"/>
    </source>
</evidence>
<dbReference type="SUPFAM" id="SSF52058">
    <property type="entry name" value="L domain-like"/>
    <property type="match status" value="1"/>
</dbReference>
<reference evidence="11 12" key="1">
    <citation type="journal article" date="2023" name="Int. J. Mol. Sci.">
        <title>De Novo Assembly and Annotation of 11 Diverse Shrub Willow (Salix) Genomes Reveals Novel Gene Organization in Sex-Linked Regions.</title>
        <authorList>
            <person name="Hyden B."/>
            <person name="Feng K."/>
            <person name="Yates T.B."/>
            <person name="Jawdy S."/>
            <person name="Cereghino C."/>
            <person name="Smart L.B."/>
            <person name="Muchero W."/>
        </authorList>
    </citation>
    <scope>NUCLEOTIDE SEQUENCE [LARGE SCALE GENOMIC DNA]</scope>
    <source>
        <tissue evidence="11">Shoot tip</tissue>
    </source>
</reference>
<dbReference type="Gene3D" id="3.80.10.10">
    <property type="entry name" value="Ribonuclease Inhibitor"/>
    <property type="match status" value="1"/>
</dbReference>
<dbReference type="GO" id="GO:0005524">
    <property type="term" value="F:ATP binding"/>
    <property type="evidence" value="ECO:0007669"/>
    <property type="project" value="InterPro"/>
</dbReference>
<dbReference type="Proteomes" id="UP001162972">
    <property type="component" value="Chromosome 14"/>
</dbReference>
<evidence type="ECO:0000313" key="12">
    <source>
        <dbReference type="Proteomes" id="UP001162972"/>
    </source>
</evidence>
<keyword evidence="12" id="KW-1185">Reference proteome</keyword>
<dbReference type="Pfam" id="PF07714">
    <property type="entry name" value="PK_Tyr_Ser-Thr"/>
    <property type="match status" value="1"/>
</dbReference>
<dbReference type="InterPro" id="IPR051824">
    <property type="entry name" value="LRR_Rcpt-Like_S/T_Kinase"/>
</dbReference>
<dbReference type="PANTHER" id="PTHR48006:SF28">
    <property type="entry name" value="LEUCINE-RICH REPEAT PROTEIN KINASE FAMILY PROTEIN"/>
    <property type="match status" value="1"/>
</dbReference>
<evidence type="ECO:0000256" key="6">
    <source>
        <dbReference type="ARBA" id="ARBA00023136"/>
    </source>
</evidence>
<protein>
    <recommendedName>
        <fullName evidence="10">Protein kinase domain-containing protein</fullName>
    </recommendedName>
</protein>
<evidence type="ECO:0000256" key="9">
    <source>
        <dbReference type="SAM" id="SignalP"/>
    </source>
</evidence>
<dbReference type="Gene3D" id="1.10.510.10">
    <property type="entry name" value="Transferase(Phosphotransferase) domain 1"/>
    <property type="match status" value="1"/>
</dbReference>
<evidence type="ECO:0000313" key="11">
    <source>
        <dbReference type="EMBL" id="KAJ6400412.1"/>
    </source>
</evidence>
<dbReference type="InterPro" id="IPR000719">
    <property type="entry name" value="Prot_kinase_dom"/>
</dbReference>
<dbReference type="PROSITE" id="PS50011">
    <property type="entry name" value="PROTEIN_KINASE_DOM"/>
    <property type="match status" value="1"/>
</dbReference>
<keyword evidence="6 8" id="KW-0472">Membrane</keyword>
<feature type="compositionally biased region" description="Polar residues" evidence="7">
    <location>
        <begin position="157"/>
        <end position="166"/>
    </location>
</feature>
<feature type="chain" id="PRO_5042062272" description="Protein kinase domain-containing protein" evidence="9">
    <location>
        <begin position="24"/>
        <end position="549"/>
    </location>
</feature>
<dbReference type="CDD" id="cd14066">
    <property type="entry name" value="STKc_IRAK"/>
    <property type="match status" value="1"/>
</dbReference>
<dbReference type="Gene3D" id="3.30.200.20">
    <property type="entry name" value="Phosphorylase Kinase, domain 1"/>
    <property type="match status" value="1"/>
</dbReference>
<organism evidence="11 12">
    <name type="scientific">Salix udensis</name>
    <dbReference type="NCBI Taxonomy" id="889485"/>
    <lineage>
        <taxon>Eukaryota</taxon>
        <taxon>Viridiplantae</taxon>
        <taxon>Streptophyta</taxon>
        <taxon>Embryophyta</taxon>
        <taxon>Tracheophyta</taxon>
        <taxon>Spermatophyta</taxon>
        <taxon>Magnoliopsida</taxon>
        <taxon>eudicotyledons</taxon>
        <taxon>Gunneridae</taxon>
        <taxon>Pentapetalae</taxon>
        <taxon>rosids</taxon>
        <taxon>fabids</taxon>
        <taxon>Malpighiales</taxon>
        <taxon>Salicaceae</taxon>
        <taxon>Saliceae</taxon>
        <taxon>Salix</taxon>
    </lineage>
</organism>
<dbReference type="EMBL" id="JAPFFJ010000019">
    <property type="protein sequence ID" value="KAJ6400412.1"/>
    <property type="molecule type" value="Genomic_DNA"/>
</dbReference>
<keyword evidence="3 8" id="KW-0812">Transmembrane</keyword>
<keyword evidence="4" id="KW-0677">Repeat</keyword>
<dbReference type="FunFam" id="3.80.10.10:FF:000562">
    <property type="entry name" value="Protein NSP-INTERACTING KINASE 2"/>
    <property type="match status" value="1"/>
</dbReference>
<dbReference type="InterPro" id="IPR032675">
    <property type="entry name" value="LRR_dom_sf"/>
</dbReference>
<dbReference type="InterPro" id="IPR011009">
    <property type="entry name" value="Kinase-like_dom_sf"/>
</dbReference>
<keyword evidence="5 8" id="KW-1133">Transmembrane helix</keyword>
<proteinExistence type="predicted"/>
<evidence type="ECO:0000256" key="4">
    <source>
        <dbReference type="ARBA" id="ARBA00022737"/>
    </source>
</evidence>
<keyword evidence="2" id="KW-0433">Leucine-rich repeat</keyword>
<feature type="region of interest" description="Disordered" evidence="7">
    <location>
        <begin position="132"/>
        <end position="166"/>
    </location>
</feature>
<evidence type="ECO:0000256" key="7">
    <source>
        <dbReference type="SAM" id="MobiDB-lite"/>
    </source>
</evidence>
<name>A0AAD6J969_9ROSI</name>
<dbReference type="PANTHER" id="PTHR48006">
    <property type="entry name" value="LEUCINE-RICH REPEAT-CONTAINING PROTEIN DDB_G0281931-RELATED"/>
    <property type="match status" value="1"/>
</dbReference>
<dbReference type="Pfam" id="PF13855">
    <property type="entry name" value="LRR_8"/>
    <property type="match status" value="1"/>
</dbReference>
<sequence>MGDFRNCISIWLALFTVLQLCYNKLTGSVPTQLGSLVKLSVLALQYNQLTGAIPASLGDLELLSRLDLSFNGLFGPIPVKLAKAPLLQALDIRNNNLSGNIPPALKRLTTGFQYGNNSDLCGVGFSNLETCAASDPDRPEPSEPNNVATAKDIPESANPSYCSKSDCSNPSKTPRYGIIFGAIGVFIAISVTGILMFSWHRRSKQKIGSAFDNLDGRLSTDQVKEISRRSASPLISLEYSNGWDPLAIGRSKSGFSQEVLESFMFNLEEVERATQCFSEMNLLGKSNFSAIYKGILRDGSVVAIKSITKTSCKSDEADFLKGLKILTSLKHENLLRLRGFCCSKGRGECFLIYDFVPNGNLVQYLDVKDGSGKVLEWTTRISIINGIAKGIAYLHGSKGNKRALVHQNISAEKVFIDGWYNPMLSDSGLHKLLADDVVFSMLKASAAMGYLAPEYTTTGRFTEKSDIYAFGMIVLQILSGKRNITQLTHHAAESCRFEDFIDANLEGNFSESEAAKLGRIALCCTNESPNHRPTMEAVMQELGECMVAK</sequence>
<dbReference type="AlphaFoldDB" id="A0AAD6J969"/>
<dbReference type="FunFam" id="1.10.510.10:FF:000513">
    <property type="entry name" value="Protein NSP-INTERACTING KINASE 2"/>
    <property type="match status" value="1"/>
</dbReference>
<dbReference type="GO" id="GO:0004672">
    <property type="term" value="F:protein kinase activity"/>
    <property type="evidence" value="ECO:0007669"/>
    <property type="project" value="InterPro"/>
</dbReference>
<evidence type="ECO:0000256" key="1">
    <source>
        <dbReference type="ARBA" id="ARBA00004479"/>
    </source>
</evidence>
<feature type="signal peptide" evidence="9">
    <location>
        <begin position="1"/>
        <end position="23"/>
    </location>
</feature>
<comment type="subcellular location">
    <subcellularLocation>
        <location evidence="1">Membrane</location>
        <topology evidence="1">Single-pass type I membrane protein</topology>
    </subcellularLocation>
</comment>
<dbReference type="InterPro" id="IPR001611">
    <property type="entry name" value="Leu-rich_rpt"/>
</dbReference>
<dbReference type="Pfam" id="PF00560">
    <property type="entry name" value="LRR_1"/>
    <property type="match status" value="1"/>
</dbReference>
<gene>
    <name evidence="11" type="ORF">OIU84_015957</name>
</gene>
<evidence type="ECO:0000256" key="3">
    <source>
        <dbReference type="ARBA" id="ARBA00022692"/>
    </source>
</evidence>